<comment type="caution">
    <text evidence="1">The sequence shown here is derived from an EMBL/GenBank/DDBJ whole genome shotgun (WGS) entry which is preliminary data.</text>
</comment>
<organism evidence="1 2">
    <name type="scientific">Listeria seeligeri</name>
    <dbReference type="NCBI Taxonomy" id="1640"/>
    <lineage>
        <taxon>Bacteria</taxon>
        <taxon>Bacillati</taxon>
        <taxon>Bacillota</taxon>
        <taxon>Bacilli</taxon>
        <taxon>Bacillales</taxon>
        <taxon>Listeriaceae</taxon>
        <taxon>Listeria</taxon>
    </lineage>
</organism>
<evidence type="ECO:0000313" key="1">
    <source>
        <dbReference type="EMBL" id="MBC1486704.1"/>
    </source>
</evidence>
<dbReference type="PANTHER" id="PTHR36454">
    <property type="entry name" value="LMO2823 PROTEIN"/>
    <property type="match status" value="1"/>
</dbReference>
<reference evidence="1 2" key="1">
    <citation type="submission" date="2020-03" db="EMBL/GenBank/DDBJ databases">
        <title>Soil Listeria distribution.</title>
        <authorList>
            <person name="Liao J."/>
            <person name="Wiedmann M."/>
        </authorList>
    </citation>
    <scope>NUCLEOTIDE SEQUENCE [LARGE SCALE GENOMIC DNA]</scope>
    <source>
        <strain evidence="1 2">FSL L7-1560</strain>
    </source>
</reference>
<dbReference type="EMBL" id="JAARRG010000007">
    <property type="protein sequence ID" value="MBC1486704.1"/>
    <property type="molecule type" value="Genomic_DNA"/>
</dbReference>
<dbReference type="RefSeq" id="WP_185383917.1">
    <property type="nucleotide sequence ID" value="NZ_JAARRG010000007.1"/>
</dbReference>
<protein>
    <submittedName>
        <fullName evidence="1">DUF1015 domain-containing protein</fullName>
    </submittedName>
</protein>
<evidence type="ECO:0000313" key="2">
    <source>
        <dbReference type="Proteomes" id="UP000523362"/>
    </source>
</evidence>
<sequence length="413" mass="46819">MVNIRPFKAIRPIKNLAEKVASLPYDVLNSDEARELGDSNKYSFLHIDKAEIDLSKDISPYDPAVYQKAADNLEQFELEGWLGREANPAFYIYQLTMDGRSQTGLVVCTSIDDYTEGKIKKHELTREEKELDRIRHVDVCDANTSPIFLTYRGKEAINALVDSWVKENEPEYDFESFHGVEHKVWAITDSYILEDLSAAFKEVPALYIADGHHRTESAVKVGLKRRAEYPEAGPEAEFNFFLSVVFPEEQLEILDYNRVVNAPIEADFLDKISANFDLEKIGEKAFKPEEPKQVGMYLDGIWYKLVAKTDVIPSDVIGQLDVSILQEQILTPIFGIEDIRRDNRIDFVGGIRGLSELERLVDSGSHSVAFAMYPPTMDDLLGVADASEIMPPKSTWFEPKLLSGLFVHDLESK</sequence>
<name>A0A7X0X3A3_LISSE</name>
<dbReference type="InterPro" id="IPR008323">
    <property type="entry name" value="UCP033563"/>
</dbReference>
<proteinExistence type="predicted"/>
<gene>
    <name evidence="1" type="ORF">HB897_10755</name>
</gene>
<dbReference type="PIRSF" id="PIRSF033563">
    <property type="entry name" value="UCP033563"/>
    <property type="match status" value="1"/>
</dbReference>
<dbReference type="PANTHER" id="PTHR36454:SF1">
    <property type="entry name" value="DUF1015 DOMAIN-CONTAINING PROTEIN"/>
    <property type="match status" value="1"/>
</dbReference>
<dbReference type="Pfam" id="PF06245">
    <property type="entry name" value="DUF1015"/>
    <property type="match status" value="1"/>
</dbReference>
<accession>A0A7X0X3A3</accession>
<dbReference type="AlphaFoldDB" id="A0A7X0X3A3"/>
<dbReference type="Proteomes" id="UP000523362">
    <property type="component" value="Unassembled WGS sequence"/>
</dbReference>